<dbReference type="PROSITE" id="PS51294">
    <property type="entry name" value="HTH_MYB"/>
    <property type="match status" value="2"/>
</dbReference>
<feature type="domain" description="Myb-like" evidence="7">
    <location>
        <begin position="216"/>
        <end position="266"/>
    </location>
</feature>
<proteinExistence type="predicted"/>
<keyword evidence="6" id="KW-0539">Nucleus</keyword>
<feature type="domain" description="HTH myb-type" evidence="8">
    <location>
        <begin position="216"/>
        <end position="270"/>
    </location>
</feature>
<evidence type="ECO:0000256" key="2">
    <source>
        <dbReference type="ARBA" id="ARBA00022737"/>
    </source>
</evidence>
<keyword evidence="3" id="KW-0805">Transcription regulation</keyword>
<dbReference type="InterPro" id="IPR017930">
    <property type="entry name" value="Myb_dom"/>
</dbReference>
<keyword evidence="4" id="KW-0238">DNA-binding</keyword>
<evidence type="ECO:0000313" key="10">
    <source>
        <dbReference type="Proteomes" id="UP001454036"/>
    </source>
</evidence>
<evidence type="ECO:0000256" key="3">
    <source>
        <dbReference type="ARBA" id="ARBA00023015"/>
    </source>
</evidence>
<dbReference type="AlphaFoldDB" id="A0AAV3Q7D2"/>
<comment type="subcellular location">
    <subcellularLocation>
        <location evidence="1">Nucleus</location>
    </subcellularLocation>
</comment>
<accession>A0AAV3Q7D2</accession>
<keyword evidence="5" id="KW-0804">Transcription</keyword>
<evidence type="ECO:0000259" key="8">
    <source>
        <dbReference type="PROSITE" id="PS51294"/>
    </source>
</evidence>
<dbReference type="SUPFAM" id="SSF46689">
    <property type="entry name" value="Homeodomain-like"/>
    <property type="match status" value="1"/>
</dbReference>
<dbReference type="Proteomes" id="UP001454036">
    <property type="component" value="Unassembled WGS sequence"/>
</dbReference>
<dbReference type="GO" id="GO:0005634">
    <property type="term" value="C:nucleus"/>
    <property type="evidence" value="ECO:0007669"/>
    <property type="project" value="UniProtKB-SubCell"/>
</dbReference>
<dbReference type="GO" id="GO:0000978">
    <property type="term" value="F:RNA polymerase II cis-regulatory region sequence-specific DNA binding"/>
    <property type="evidence" value="ECO:0007669"/>
    <property type="project" value="TreeGrafter"/>
</dbReference>
<dbReference type="GO" id="GO:0000981">
    <property type="term" value="F:DNA-binding transcription factor activity, RNA polymerase II-specific"/>
    <property type="evidence" value="ECO:0007669"/>
    <property type="project" value="TreeGrafter"/>
</dbReference>
<evidence type="ECO:0000313" key="9">
    <source>
        <dbReference type="EMBL" id="GAA0159949.1"/>
    </source>
</evidence>
<evidence type="ECO:0000256" key="1">
    <source>
        <dbReference type="ARBA" id="ARBA00004123"/>
    </source>
</evidence>
<organism evidence="9 10">
    <name type="scientific">Lithospermum erythrorhizon</name>
    <name type="common">Purple gromwell</name>
    <name type="synonym">Lithospermum officinale var. erythrorhizon</name>
    <dbReference type="NCBI Taxonomy" id="34254"/>
    <lineage>
        <taxon>Eukaryota</taxon>
        <taxon>Viridiplantae</taxon>
        <taxon>Streptophyta</taxon>
        <taxon>Embryophyta</taxon>
        <taxon>Tracheophyta</taxon>
        <taxon>Spermatophyta</taxon>
        <taxon>Magnoliopsida</taxon>
        <taxon>eudicotyledons</taxon>
        <taxon>Gunneridae</taxon>
        <taxon>Pentapetalae</taxon>
        <taxon>asterids</taxon>
        <taxon>lamiids</taxon>
        <taxon>Boraginales</taxon>
        <taxon>Boraginaceae</taxon>
        <taxon>Boraginoideae</taxon>
        <taxon>Lithospermeae</taxon>
        <taxon>Lithospermum</taxon>
    </lineage>
</organism>
<dbReference type="FunFam" id="1.10.10.60:FF:000356">
    <property type="entry name" value="MYB transcription factor"/>
    <property type="match status" value="1"/>
</dbReference>
<feature type="domain" description="Myb-like" evidence="7">
    <location>
        <begin position="169"/>
        <end position="215"/>
    </location>
</feature>
<keyword evidence="2" id="KW-0677">Repeat</keyword>
<dbReference type="PANTHER" id="PTHR45614">
    <property type="entry name" value="MYB PROTEIN-RELATED"/>
    <property type="match status" value="1"/>
</dbReference>
<dbReference type="FunFam" id="1.10.10.60:FF:000060">
    <property type="entry name" value="MYB transcription factor"/>
    <property type="match status" value="1"/>
</dbReference>
<dbReference type="CDD" id="cd00167">
    <property type="entry name" value="SANT"/>
    <property type="match status" value="2"/>
</dbReference>
<sequence length="420" mass="46758">MANRCIFEQTPTNRLSCSNIFEQMLPLYKIPGSATDGSNNYPSVASPHSSFSPSASMGMVFANMSSLNINITSSSCLETSVCNEKRAQDERLVYSQSYTSTKDFTFKKGSFVEAHEGNLSVSSDGFGQTNETIDLNASLDEGEKTALHAPIVYGGKGTESSGQSKLCARGHWRPAEDAKLKELVAIYGPQSWNLIAEKLDGRSGKSCRLRWFNQLDPRINRRAFSEEEEERLMAAHRLYGNKWAMIARLFPGRTDNAVKNHWHVVMARKYREQSNSFRRRKIITPILCKNTFLPEEKTPNFSCTNNNVPSTYNGHCNFFSGPNSNEMMNLSLDQISYMHPLHPPLMNGEIHPSQYNYISSFSSDAYVGANSSVVPHVSSAVSEATTKFSSFTENDNSDSKGTQCDKFTPPFIDFLGVGAK</sequence>
<dbReference type="Gene3D" id="1.10.10.60">
    <property type="entry name" value="Homeodomain-like"/>
    <property type="match status" value="2"/>
</dbReference>
<reference evidence="9 10" key="1">
    <citation type="submission" date="2024-01" db="EMBL/GenBank/DDBJ databases">
        <title>The complete chloroplast genome sequence of Lithospermum erythrorhizon: insights into the phylogenetic relationship among Boraginaceae species and the maternal lineages of purple gromwells.</title>
        <authorList>
            <person name="Okada T."/>
            <person name="Watanabe K."/>
        </authorList>
    </citation>
    <scope>NUCLEOTIDE SEQUENCE [LARGE SCALE GENOMIC DNA]</scope>
</reference>
<protein>
    <submittedName>
        <fullName evidence="9">Uncharacterized protein</fullName>
    </submittedName>
</protein>
<dbReference type="PROSITE" id="PS50090">
    <property type="entry name" value="MYB_LIKE"/>
    <property type="match status" value="2"/>
</dbReference>
<comment type="caution">
    <text evidence="9">The sequence shown here is derived from an EMBL/GenBank/DDBJ whole genome shotgun (WGS) entry which is preliminary data.</text>
</comment>
<keyword evidence="10" id="KW-1185">Reference proteome</keyword>
<dbReference type="InterPro" id="IPR001005">
    <property type="entry name" value="SANT/Myb"/>
</dbReference>
<evidence type="ECO:0000256" key="4">
    <source>
        <dbReference type="ARBA" id="ARBA00023125"/>
    </source>
</evidence>
<dbReference type="InterPro" id="IPR050560">
    <property type="entry name" value="MYB_TF"/>
</dbReference>
<dbReference type="PANTHER" id="PTHR45614:SF175">
    <property type="entry name" value="TRANSCRIPTION FACTOR MYB105-RELATED"/>
    <property type="match status" value="1"/>
</dbReference>
<evidence type="ECO:0000256" key="5">
    <source>
        <dbReference type="ARBA" id="ARBA00023163"/>
    </source>
</evidence>
<feature type="domain" description="HTH myb-type" evidence="8">
    <location>
        <begin position="169"/>
        <end position="215"/>
    </location>
</feature>
<name>A0AAV3Q7D2_LITER</name>
<gene>
    <name evidence="9" type="ORF">LIER_16615</name>
</gene>
<evidence type="ECO:0000259" key="7">
    <source>
        <dbReference type="PROSITE" id="PS50090"/>
    </source>
</evidence>
<evidence type="ECO:0000256" key="6">
    <source>
        <dbReference type="ARBA" id="ARBA00023242"/>
    </source>
</evidence>
<dbReference type="SMART" id="SM00717">
    <property type="entry name" value="SANT"/>
    <property type="match status" value="2"/>
</dbReference>
<dbReference type="InterPro" id="IPR009057">
    <property type="entry name" value="Homeodomain-like_sf"/>
</dbReference>
<dbReference type="EMBL" id="BAABME010003733">
    <property type="protein sequence ID" value="GAA0159949.1"/>
    <property type="molecule type" value="Genomic_DNA"/>
</dbReference>
<dbReference type="Pfam" id="PF00249">
    <property type="entry name" value="Myb_DNA-binding"/>
    <property type="match status" value="2"/>
</dbReference>